<evidence type="ECO:0000259" key="1">
    <source>
        <dbReference type="Pfam" id="PF22815"/>
    </source>
</evidence>
<keyword evidence="3" id="KW-1185">Reference proteome</keyword>
<sequence>MPPAGGVGATLPYVEVQAENSATNGTVIGPSADYNTLPAEASYRKAVTLQGTGKFVEFTTPVATNSIVFRYSIPDTGSGSVYTAPLSLYVNGTKQTNFTLTNAYSWYYGGYPFTNTPGSNPHHFYDETHRLFSTSYPAGTKFRLQVDSEDTASSYTIDFADLRDQISLNLINSGFTVERAHHEVGTAGQAEIN</sequence>
<dbReference type="InterPro" id="IPR014746">
    <property type="entry name" value="Gln_synth/guanido_kin_cat_dom"/>
</dbReference>
<dbReference type="CDD" id="cd14490">
    <property type="entry name" value="CBM6-CBM35-CBM36_like_1"/>
    <property type="match status" value="1"/>
</dbReference>
<dbReference type="Pfam" id="PF22815">
    <property type="entry name" value="CatAgl_D1"/>
    <property type="match status" value="1"/>
</dbReference>
<evidence type="ECO:0000313" key="2">
    <source>
        <dbReference type="EMBL" id="MFD1051818.1"/>
    </source>
</evidence>
<evidence type="ECO:0000313" key="3">
    <source>
        <dbReference type="Proteomes" id="UP001597045"/>
    </source>
</evidence>
<accession>A0ABW3MM70</accession>
<gene>
    <name evidence="2" type="ORF">ACFQ1S_42805</name>
</gene>
<feature type="domain" description="CBM6/CBM35/CBM36-like 1" evidence="1">
    <location>
        <begin position="11"/>
        <end position="162"/>
    </location>
</feature>
<dbReference type="SUPFAM" id="SSF55931">
    <property type="entry name" value="Glutamine synthetase/guanido kinase"/>
    <property type="match status" value="1"/>
</dbReference>
<protein>
    <recommendedName>
        <fullName evidence="1">CBM6/CBM35/CBM36-like 1 domain-containing protein</fullName>
    </recommendedName>
</protein>
<organism evidence="2 3">
    <name type="scientific">Kibdelosporangium lantanae</name>
    <dbReference type="NCBI Taxonomy" id="1497396"/>
    <lineage>
        <taxon>Bacteria</taxon>
        <taxon>Bacillati</taxon>
        <taxon>Actinomycetota</taxon>
        <taxon>Actinomycetes</taxon>
        <taxon>Pseudonocardiales</taxon>
        <taxon>Pseudonocardiaceae</taxon>
        <taxon>Kibdelosporangium</taxon>
    </lineage>
</organism>
<dbReference type="Gene3D" id="2.60.120.260">
    <property type="entry name" value="Galactose-binding domain-like"/>
    <property type="match status" value="1"/>
</dbReference>
<reference evidence="3" key="1">
    <citation type="journal article" date="2019" name="Int. J. Syst. Evol. Microbiol.">
        <title>The Global Catalogue of Microorganisms (GCM) 10K type strain sequencing project: providing services to taxonomists for standard genome sequencing and annotation.</title>
        <authorList>
            <consortium name="The Broad Institute Genomics Platform"/>
            <consortium name="The Broad Institute Genome Sequencing Center for Infectious Disease"/>
            <person name="Wu L."/>
            <person name="Ma J."/>
        </authorList>
    </citation>
    <scope>NUCLEOTIDE SEQUENCE [LARGE SCALE GENOMIC DNA]</scope>
    <source>
        <strain evidence="3">JCM 31486</strain>
    </source>
</reference>
<dbReference type="EMBL" id="JBHTIS010003893">
    <property type="protein sequence ID" value="MFD1051818.1"/>
    <property type="molecule type" value="Genomic_DNA"/>
</dbReference>
<proteinExistence type="predicted"/>
<dbReference type="InterPro" id="IPR033801">
    <property type="entry name" value="CBM6-CBM35-CBM36-like_1"/>
</dbReference>
<name>A0ABW3MM70_9PSEU</name>
<dbReference type="Proteomes" id="UP001597045">
    <property type="component" value="Unassembled WGS sequence"/>
</dbReference>
<comment type="caution">
    <text evidence="2">The sequence shown here is derived from an EMBL/GenBank/DDBJ whole genome shotgun (WGS) entry which is preliminary data.</text>
</comment>
<feature type="non-terminal residue" evidence="2">
    <location>
        <position position="193"/>
    </location>
</feature>